<proteinExistence type="inferred from homology"/>
<feature type="transmembrane region" description="Helical" evidence="9">
    <location>
        <begin position="106"/>
        <end position="124"/>
    </location>
</feature>
<dbReference type="PRINTS" id="PR00237">
    <property type="entry name" value="GPCRRHODOPSN"/>
</dbReference>
<dbReference type="GO" id="GO:0004930">
    <property type="term" value="F:G protein-coupled receptor activity"/>
    <property type="evidence" value="ECO:0007669"/>
    <property type="project" value="UniProtKB-KW"/>
</dbReference>
<feature type="transmembrane region" description="Helical" evidence="9">
    <location>
        <begin position="189"/>
        <end position="219"/>
    </location>
</feature>
<name>A0A9X0CP34_9CNID</name>
<dbReference type="InterPro" id="IPR017452">
    <property type="entry name" value="GPCR_Rhodpsn_7TM"/>
</dbReference>
<dbReference type="OrthoDB" id="2101615at2759"/>
<dbReference type="Proteomes" id="UP001163046">
    <property type="component" value="Unassembled WGS sequence"/>
</dbReference>
<feature type="transmembrane region" description="Helical" evidence="9">
    <location>
        <begin position="282"/>
        <end position="301"/>
    </location>
</feature>
<dbReference type="InterPro" id="IPR000276">
    <property type="entry name" value="GPCR_Rhodpsn"/>
</dbReference>
<feature type="transmembrane region" description="Helical" evidence="9">
    <location>
        <begin position="65"/>
        <end position="86"/>
    </location>
</feature>
<dbReference type="InterPro" id="IPR050125">
    <property type="entry name" value="GPCR_opsins"/>
</dbReference>
<reference evidence="11" key="1">
    <citation type="submission" date="2023-01" db="EMBL/GenBank/DDBJ databases">
        <title>Genome assembly of the deep-sea coral Lophelia pertusa.</title>
        <authorList>
            <person name="Herrera S."/>
            <person name="Cordes E."/>
        </authorList>
    </citation>
    <scope>NUCLEOTIDE SEQUENCE</scope>
    <source>
        <strain evidence="11">USNM1676648</strain>
        <tissue evidence="11">Polyp</tissue>
    </source>
</reference>
<accession>A0A9X0CP34</accession>
<evidence type="ECO:0000256" key="9">
    <source>
        <dbReference type="SAM" id="Phobius"/>
    </source>
</evidence>
<dbReference type="SUPFAM" id="SSF81321">
    <property type="entry name" value="Family A G protein-coupled receptor-like"/>
    <property type="match status" value="1"/>
</dbReference>
<dbReference type="SMART" id="SM01381">
    <property type="entry name" value="7TM_GPCR_Srsx"/>
    <property type="match status" value="1"/>
</dbReference>
<evidence type="ECO:0000313" key="12">
    <source>
        <dbReference type="Proteomes" id="UP001163046"/>
    </source>
</evidence>
<evidence type="ECO:0000256" key="6">
    <source>
        <dbReference type="ARBA" id="ARBA00023170"/>
    </source>
</evidence>
<feature type="transmembrane region" description="Helical" evidence="9">
    <location>
        <begin position="28"/>
        <end position="53"/>
    </location>
</feature>
<feature type="transmembrane region" description="Helical" evidence="9">
    <location>
        <begin position="145"/>
        <end position="169"/>
    </location>
</feature>
<keyword evidence="3 9" id="KW-1133">Transmembrane helix</keyword>
<evidence type="ECO:0000256" key="2">
    <source>
        <dbReference type="ARBA" id="ARBA00022692"/>
    </source>
</evidence>
<feature type="domain" description="G-protein coupled receptors family 1 profile" evidence="10">
    <location>
        <begin position="45"/>
        <end position="296"/>
    </location>
</feature>
<dbReference type="Gene3D" id="1.20.1070.10">
    <property type="entry name" value="Rhodopsin 7-helix transmembrane proteins"/>
    <property type="match status" value="1"/>
</dbReference>
<comment type="similarity">
    <text evidence="8">Belongs to the G-protein coupled receptor 1 family.</text>
</comment>
<evidence type="ECO:0000256" key="8">
    <source>
        <dbReference type="RuleBase" id="RU000688"/>
    </source>
</evidence>
<evidence type="ECO:0000256" key="1">
    <source>
        <dbReference type="ARBA" id="ARBA00004141"/>
    </source>
</evidence>
<evidence type="ECO:0000256" key="7">
    <source>
        <dbReference type="ARBA" id="ARBA00023224"/>
    </source>
</evidence>
<keyword evidence="5 9" id="KW-0472">Membrane</keyword>
<organism evidence="11 12">
    <name type="scientific">Desmophyllum pertusum</name>
    <dbReference type="NCBI Taxonomy" id="174260"/>
    <lineage>
        <taxon>Eukaryota</taxon>
        <taxon>Metazoa</taxon>
        <taxon>Cnidaria</taxon>
        <taxon>Anthozoa</taxon>
        <taxon>Hexacorallia</taxon>
        <taxon>Scleractinia</taxon>
        <taxon>Caryophylliina</taxon>
        <taxon>Caryophylliidae</taxon>
        <taxon>Desmophyllum</taxon>
    </lineage>
</organism>
<evidence type="ECO:0000259" key="10">
    <source>
        <dbReference type="PROSITE" id="PS50262"/>
    </source>
</evidence>
<dbReference type="PROSITE" id="PS50262">
    <property type="entry name" value="G_PROTEIN_RECEP_F1_2"/>
    <property type="match status" value="1"/>
</dbReference>
<dbReference type="PANTHER" id="PTHR24240">
    <property type="entry name" value="OPSIN"/>
    <property type="match status" value="1"/>
</dbReference>
<keyword evidence="7 8" id="KW-0807">Transducer</keyword>
<dbReference type="CDD" id="cd14969">
    <property type="entry name" value="7tmA_Opsins_type2_animals"/>
    <property type="match status" value="1"/>
</dbReference>
<keyword evidence="2 8" id="KW-0812">Transmembrane</keyword>
<evidence type="ECO:0000256" key="4">
    <source>
        <dbReference type="ARBA" id="ARBA00023040"/>
    </source>
</evidence>
<evidence type="ECO:0000313" key="11">
    <source>
        <dbReference type="EMBL" id="KAJ7370470.1"/>
    </source>
</evidence>
<feature type="transmembrane region" description="Helical" evidence="9">
    <location>
        <begin position="245"/>
        <end position="270"/>
    </location>
</feature>
<dbReference type="AlphaFoldDB" id="A0A9X0CP34"/>
<keyword evidence="4 8" id="KW-0297">G-protein coupled receptor</keyword>
<gene>
    <name evidence="11" type="primary">OPN4_4</name>
    <name evidence="11" type="ORF">OS493_032034</name>
</gene>
<dbReference type="Pfam" id="PF00001">
    <property type="entry name" value="7tm_1"/>
    <property type="match status" value="1"/>
</dbReference>
<sequence>MGPLAANLTPNSTDTVTPQTGHLGEKDFAVISAYVCLVGLLGFIGNLWVIIAFCRYKNLRTSTNIFIIHLAGCDLFLAFMDLAFSFPSSMEHRWLFGTVACEVFGFAYNFLNAMSLNTLAVISLDRFWVITKPSFGAKITVKRAVMCVVITYIYTLLFTLPIILGWIGFHEETYFTGCYLNFEERDVRTLTYSIAMAVFLFLVPFAIMVYCYCSIFASVRERGKRNTSRKRSCKFTLPHWRTARMIIVVISVFLLCWSPHVIVSLCVAFGQNISILVQEVTLLLAKSGVIYNPFIYAVLNYRFRNAFLGMICQKRRENGGGDFSRTPVASGGLGSSFRISRASTSAKTLSERLSEKELDLDCENGDQCRLKRICYYKARLTLSSNLGELHCAQNGALDQNGFEVKHATRQLQTAPLEQLGVDNEELNKNTENRTVHSLLDKDKCNFINANAKTPIKRLVSGERDGKNLSVRHEGVVNT</sequence>
<comment type="caution">
    <text evidence="11">The sequence shown here is derived from an EMBL/GenBank/DDBJ whole genome shotgun (WGS) entry which is preliminary data.</text>
</comment>
<protein>
    <submittedName>
        <fullName evidence="11">Melanopsin</fullName>
    </submittedName>
</protein>
<comment type="subcellular location">
    <subcellularLocation>
        <location evidence="1">Membrane</location>
        <topology evidence="1">Multi-pass membrane protein</topology>
    </subcellularLocation>
</comment>
<evidence type="ECO:0000256" key="3">
    <source>
        <dbReference type="ARBA" id="ARBA00022989"/>
    </source>
</evidence>
<dbReference type="EMBL" id="MU826864">
    <property type="protein sequence ID" value="KAJ7370470.1"/>
    <property type="molecule type" value="Genomic_DNA"/>
</dbReference>
<dbReference type="PROSITE" id="PS00237">
    <property type="entry name" value="G_PROTEIN_RECEP_F1_1"/>
    <property type="match status" value="1"/>
</dbReference>
<dbReference type="GO" id="GO:0016020">
    <property type="term" value="C:membrane"/>
    <property type="evidence" value="ECO:0007669"/>
    <property type="project" value="UniProtKB-SubCell"/>
</dbReference>
<keyword evidence="6 8" id="KW-0675">Receptor</keyword>
<keyword evidence="12" id="KW-1185">Reference proteome</keyword>
<evidence type="ECO:0000256" key="5">
    <source>
        <dbReference type="ARBA" id="ARBA00023136"/>
    </source>
</evidence>